<gene>
    <name evidence="1" type="ORF">C1H46_002176</name>
</gene>
<accession>A0A540NMI2</accession>
<comment type="caution">
    <text evidence="1">The sequence shown here is derived from an EMBL/GenBank/DDBJ whole genome shotgun (WGS) entry which is preliminary data.</text>
</comment>
<dbReference type="AlphaFoldDB" id="A0A540NMI2"/>
<reference evidence="1 2" key="1">
    <citation type="journal article" date="2019" name="G3 (Bethesda)">
        <title>Sequencing of a Wild Apple (Malus baccata) Genome Unravels the Differences Between Cultivated and Wild Apple Species Regarding Disease Resistance and Cold Tolerance.</title>
        <authorList>
            <person name="Chen X."/>
        </authorList>
    </citation>
    <scope>NUCLEOTIDE SEQUENCE [LARGE SCALE GENOMIC DNA]</scope>
    <source>
        <strain evidence="2">cv. Shandingzi</strain>
        <tissue evidence="1">Leaves</tissue>
    </source>
</reference>
<sequence length="90" mass="9818">MRLTFIRRERALETRARNWVASDLCARYFDQKSMVVAWSAPYGNAGCGAGGLGFGCEEVGGFRVQRGSHGCGWGSESKELESEAVKIALD</sequence>
<evidence type="ECO:0000313" key="2">
    <source>
        <dbReference type="Proteomes" id="UP000315295"/>
    </source>
</evidence>
<proteinExistence type="predicted"/>
<name>A0A540NMI2_MALBA</name>
<protein>
    <submittedName>
        <fullName evidence="1">Uncharacterized protein</fullName>
    </submittedName>
</protein>
<keyword evidence="2" id="KW-1185">Reference proteome</keyword>
<dbReference type="Proteomes" id="UP000315295">
    <property type="component" value="Unassembled WGS sequence"/>
</dbReference>
<organism evidence="1 2">
    <name type="scientific">Malus baccata</name>
    <name type="common">Siberian crab apple</name>
    <name type="synonym">Pyrus baccata</name>
    <dbReference type="NCBI Taxonomy" id="106549"/>
    <lineage>
        <taxon>Eukaryota</taxon>
        <taxon>Viridiplantae</taxon>
        <taxon>Streptophyta</taxon>
        <taxon>Embryophyta</taxon>
        <taxon>Tracheophyta</taxon>
        <taxon>Spermatophyta</taxon>
        <taxon>Magnoliopsida</taxon>
        <taxon>eudicotyledons</taxon>
        <taxon>Gunneridae</taxon>
        <taxon>Pentapetalae</taxon>
        <taxon>rosids</taxon>
        <taxon>fabids</taxon>
        <taxon>Rosales</taxon>
        <taxon>Rosaceae</taxon>
        <taxon>Amygdaloideae</taxon>
        <taxon>Maleae</taxon>
        <taxon>Malus</taxon>
    </lineage>
</organism>
<dbReference type="EMBL" id="VIEB01000021">
    <property type="protein sequence ID" value="TQE12251.1"/>
    <property type="molecule type" value="Genomic_DNA"/>
</dbReference>
<evidence type="ECO:0000313" key="1">
    <source>
        <dbReference type="EMBL" id="TQE12251.1"/>
    </source>
</evidence>